<keyword evidence="3" id="KW-1185">Reference proteome</keyword>
<dbReference type="EnsemblMetazoa" id="SMAR002953-RA">
    <property type="protein sequence ID" value="SMAR002953-PA"/>
    <property type="gene ID" value="SMAR002953"/>
</dbReference>
<proteinExistence type="predicted"/>
<name>T1IPK1_STRMM</name>
<dbReference type="AlphaFoldDB" id="T1IPK1"/>
<protein>
    <submittedName>
        <fullName evidence="2">Uncharacterized protein</fullName>
    </submittedName>
</protein>
<dbReference type="EMBL" id="JH431263">
    <property type="status" value="NOT_ANNOTATED_CDS"/>
    <property type="molecule type" value="Genomic_DNA"/>
</dbReference>
<sequence>MDRNCTKDSDIYTYTNTSKKRFADTIDKICKKYENDTRVDVEVVDWKDLEDHYDTDTDEDSDPNQSKDLSESDEDYVESSYNDGRCSSSLTSSNYNDMKSPNTSRINEIGDYNSRFSPFSDFKSPEEIPKERRKNIERKGNIIRLENTDIFVDVLRTAQLQKKELMRNFLRENEMESSDDEEFGAKETKTRTKGEKFKNEMDKSKGTWKKLFKNSKEREKHEVLKLGNSATPFNAISSGEIYFKTLTGKNKSDLSGISEKKLPDDDLDVNFLEEPDYDALKDDGMFTIEKCLRKNKFKSRPSSSSSCSFDTDSLDSPINRESKKEKKWNFTGMNRKL</sequence>
<feature type="compositionally biased region" description="Low complexity" evidence="1">
    <location>
        <begin position="300"/>
        <end position="316"/>
    </location>
</feature>
<reference evidence="3" key="1">
    <citation type="submission" date="2011-05" db="EMBL/GenBank/DDBJ databases">
        <authorList>
            <person name="Richards S.R."/>
            <person name="Qu J."/>
            <person name="Jiang H."/>
            <person name="Jhangiani S.N."/>
            <person name="Agravi P."/>
            <person name="Goodspeed R."/>
            <person name="Gross S."/>
            <person name="Mandapat C."/>
            <person name="Jackson L."/>
            <person name="Mathew T."/>
            <person name="Pu L."/>
            <person name="Thornton R."/>
            <person name="Saada N."/>
            <person name="Wilczek-Boney K.B."/>
            <person name="Lee S."/>
            <person name="Kovar C."/>
            <person name="Wu Y."/>
            <person name="Scherer S.E."/>
            <person name="Worley K.C."/>
            <person name="Muzny D.M."/>
            <person name="Gibbs R."/>
        </authorList>
    </citation>
    <scope>NUCLEOTIDE SEQUENCE</scope>
    <source>
        <strain evidence="3">Brora</strain>
    </source>
</reference>
<feature type="compositionally biased region" description="Polar residues" evidence="1">
    <location>
        <begin position="85"/>
        <end position="106"/>
    </location>
</feature>
<evidence type="ECO:0000313" key="2">
    <source>
        <dbReference type="EnsemblMetazoa" id="SMAR002953-PA"/>
    </source>
</evidence>
<dbReference type="Proteomes" id="UP000014500">
    <property type="component" value="Unassembled WGS sequence"/>
</dbReference>
<reference evidence="2" key="2">
    <citation type="submission" date="2015-02" db="UniProtKB">
        <authorList>
            <consortium name="EnsemblMetazoa"/>
        </authorList>
    </citation>
    <scope>IDENTIFICATION</scope>
</reference>
<feature type="region of interest" description="Disordered" evidence="1">
    <location>
        <begin position="52"/>
        <end position="107"/>
    </location>
</feature>
<evidence type="ECO:0000313" key="3">
    <source>
        <dbReference type="Proteomes" id="UP000014500"/>
    </source>
</evidence>
<feature type="region of interest" description="Disordered" evidence="1">
    <location>
        <begin position="296"/>
        <end position="337"/>
    </location>
</feature>
<accession>T1IPK1</accession>
<evidence type="ECO:0000256" key="1">
    <source>
        <dbReference type="SAM" id="MobiDB-lite"/>
    </source>
</evidence>
<organism evidence="2 3">
    <name type="scientific">Strigamia maritima</name>
    <name type="common">European centipede</name>
    <name type="synonym">Geophilus maritimus</name>
    <dbReference type="NCBI Taxonomy" id="126957"/>
    <lineage>
        <taxon>Eukaryota</taxon>
        <taxon>Metazoa</taxon>
        <taxon>Ecdysozoa</taxon>
        <taxon>Arthropoda</taxon>
        <taxon>Myriapoda</taxon>
        <taxon>Chilopoda</taxon>
        <taxon>Pleurostigmophora</taxon>
        <taxon>Geophilomorpha</taxon>
        <taxon>Linotaeniidae</taxon>
        <taxon>Strigamia</taxon>
    </lineage>
</organism>
<feature type="compositionally biased region" description="Basic and acidic residues" evidence="1">
    <location>
        <begin position="318"/>
        <end position="328"/>
    </location>
</feature>
<dbReference type="HOGENOM" id="CLU_824700_0_0_1"/>